<proteinExistence type="predicted"/>
<name>A0A3G8XN32_9FLAO</name>
<gene>
    <name evidence="1" type="ORF">EIB73_12485</name>
</gene>
<dbReference type="RefSeq" id="WP_125025589.1">
    <property type="nucleotide sequence ID" value="NZ_CP034159.1"/>
</dbReference>
<dbReference type="AlphaFoldDB" id="A0A3G8XN32"/>
<dbReference type="KEGG" id="ccas:EIB73_12485"/>
<accession>A0A3G8XN32</accession>
<evidence type="ECO:0000313" key="2">
    <source>
        <dbReference type="Proteomes" id="UP000270185"/>
    </source>
</evidence>
<dbReference type="Proteomes" id="UP000270185">
    <property type="component" value="Chromosome"/>
</dbReference>
<dbReference type="EMBL" id="CP034159">
    <property type="protein sequence ID" value="AZI33953.1"/>
    <property type="molecule type" value="Genomic_DNA"/>
</dbReference>
<reference evidence="2" key="1">
    <citation type="submission" date="2018-11" db="EMBL/GenBank/DDBJ databases">
        <title>Proposal to divide the Flavobacteriaceae and reorganize its genera based on Amino Acid Identity values calculated from whole genome sequences.</title>
        <authorList>
            <person name="Nicholson A.C."/>
            <person name="Gulvik C.A."/>
            <person name="Whitney A.M."/>
            <person name="Humrighouse B.W."/>
            <person name="Bell M."/>
            <person name="Holmes B."/>
            <person name="Steigerwalt A.G."/>
            <person name="Villarma A."/>
            <person name="Sheth M."/>
            <person name="Batra D."/>
            <person name="Pryor J."/>
            <person name="Bernardet J.-F."/>
            <person name="Hugo C."/>
            <person name="Kampfer P."/>
            <person name="Newman J.D."/>
            <person name="McQuiston J.R."/>
        </authorList>
    </citation>
    <scope>NUCLEOTIDE SEQUENCE [LARGE SCALE GENOMIC DNA]</scope>
    <source>
        <strain evidence="2">G0081</strain>
    </source>
</reference>
<keyword evidence="2" id="KW-1185">Reference proteome</keyword>
<evidence type="ECO:0000313" key="1">
    <source>
        <dbReference type="EMBL" id="AZI33953.1"/>
    </source>
</evidence>
<organism evidence="1 2">
    <name type="scientific">Kaistella carnis</name>
    <dbReference type="NCBI Taxonomy" id="1241979"/>
    <lineage>
        <taxon>Bacteria</taxon>
        <taxon>Pseudomonadati</taxon>
        <taxon>Bacteroidota</taxon>
        <taxon>Flavobacteriia</taxon>
        <taxon>Flavobacteriales</taxon>
        <taxon>Weeksellaceae</taxon>
        <taxon>Chryseobacterium group</taxon>
        <taxon>Kaistella</taxon>
    </lineage>
</organism>
<sequence>MNENLKQVKKFNSIKKSCFQRLVSLGFDENKLESHYLNSAIVESEEGKLRDFIWSKYHELLHENAQDLQKQSQIHWSMAVFSYDYENGKNTLQQKDLSHKARLLNYEILSLQQNSLNYRIVIIPGKCSICQSEKDKNYTIEEMRSNPVIPHKNCDCSGFGCICMYGLTTLRDENGDLIWNEDSFDYTNKSRKIKTNDKLAREGAGAIISFLNLFKKKR</sequence>
<dbReference type="OrthoDB" id="1256802at2"/>
<protein>
    <submittedName>
        <fullName evidence="1">Uncharacterized protein</fullName>
    </submittedName>
</protein>